<evidence type="ECO:0008006" key="3">
    <source>
        <dbReference type="Google" id="ProtNLM"/>
    </source>
</evidence>
<dbReference type="PANTHER" id="PTHR11362">
    <property type="entry name" value="PHOSPHATIDYLETHANOLAMINE-BINDING PROTEIN"/>
    <property type="match status" value="1"/>
</dbReference>
<evidence type="ECO:0000313" key="2">
    <source>
        <dbReference type="Proteomes" id="UP000054166"/>
    </source>
</evidence>
<reference evidence="1 2" key="1">
    <citation type="submission" date="2014-04" db="EMBL/GenBank/DDBJ databases">
        <authorList>
            <consortium name="DOE Joint Genome Institute"/>
            <person name="Kuo A."/>
            <person name="Tarkka M."/>
            <person name="Buscot F."/>
            <person name="Kohler A."/>
            <person name="Nagy L.G."/>
            <person name="Floudas D."/>
            <person name="Copeland A."/>
            <person name="Barry K.W."/>
            <person name="Cichocki N."/>
            <person name="Veneault-Fourrey C."/>
            <person name="LaButti K."/>
            <person name="Lindquist E.A."/>
            <person name="Lipzen A."/>
            <person name="Lundell T."/>
            <person name="Morin E."/>
            <person name="Murat C."/>
            <person name="Sun H."/>
            <person name="Tunlid A."/>
            <person name="Henrissat B."/>
            <person name="Grigoriev I.V."/>
            <person name="Hibbett D.S."/>
            <person name="Martin F."/>
            <person name="Nordberg H.P."/>
            <person name="Cantor M.N."/>
            <person name="Hua S.X."/>
        </authorList>
    </citation>
    <scope>NUCLEOTIDE SEQUENCE [LARGE SCALE GENOMIC DNA]</scope>
    <source>
        <strain evidence="1 2">F 1598</strain>
    </source>
</reference>
<dbReference type="AlphaFoldDB" id="A0A0C3F5M1"/>
<gene>
    <name evidence="1" type="ORF">PILCRDRAFT_13728</name>
</gene>
<dbReference type="GO" id="GO:0030414">
    <property type="term" value="F:peptidase inhibitor activity"/>
    <property type="evidence" value="ECO:0007669"/>
    <property type="project" value="TreeGrafter"/>
</dbReference>
<dbReference type="EMBL" id="KN833048">
    <property type="protein sequence ID" value="KIM75319.1"/>
    <property type="molecule type" value="Genomic_DNA"/>
</dbReference>
<dbReference type="PANTHER" id="PTHR11362:SF148">
    <property type="entry name" value="CARBOXYPEPTIDASE Y INHIBITOR"/>
    <property type="match status" value="1"/>
</dbReference>
<dbReference type="Proteomes" id="UP000054166">
    <property type="component" value="Unassembled WGS sequence"/>
</dbReference>
<dbReference type="HOGENOM" id="CLU_043994_3_1_1"/>
<dbReference type="InParanoid" id="A0A0C3F5M1"/>
<dbReference type="GO" id="GO:0005543">
    <property type="term" value="F:phospholipid binding"/>
    <property type="evidence" value="ECO:0007669"/>
    <property type="project" value="TreeGrafter"/>
</dbReference>
<sequence>MPPIDPLSTLVSPLTEHKIIPEVIPNSSFSPSVLLSAQWPKPNNKKANFGNTLTVEDTREEPEILFTPVAIPDSTGQLVSDNLTAETTYTLAFVDPDAPSRADPKYRQFRHWVVTGLKASPDIPGKAFDLTAVKTKKAVTPYRPPGPGPGTGTHRYVFLLFQEPNSTFNVPPSSPEYGSTLEERRSWNAVEFGKKYDLKLVGVNFFLLNAAD</sequence>
<name>A0A0C3F5M1_PILCF</name>
<dbReference type="Pfam" id="PF01161">
    <property type="entry name" value="PBP"/>
    <property type="match status" value="1"/>
</dbReference>
<protein>
    <recommendedName>
        <fullName evidence="3">PEBP-like protein</fullName>
    </recommendedName>
</protein>
<dbReference type="GO" id="GO:0046578">
    <property type="term" value="P:regulation of Ras protein signal transduction"/>
    <property type="evidence" value="ECO:0007669"/>
    <property type="project" value="TreeGrafter"/>
</dbReference>
<dbReference type="InterPro" id="IPR035810">
    <property type="entry name" value="PEBP_euk"/>
</dbReference>
<keyword evidence="2" id="KW-1185">Reference proteome</keyword>
<dbReference type="OrthoDB" id="2506647at2759"/>
<dbReference type="CDD" id="cd00866">
    <property type="entry name" value="PEBP_euk"/>
    <property type="match status" value="1"/>
</dbReference>
<evidence type="ECO:0000313" key="1">
    <source>
        <dbReference type="EMBL" id="KIM75319.1"/>
    </source>
</evidence>
<organism evidence="1 2">
    <name type="scientific">Piloderma croceum (strain F 1598)</name>
    <dbReference type="NCBI Taxonomy" id="765440"/>
    <lineage>
        <taxon>Eukaryota</taxon>
        <taxon>Fungi</taxon>
        <taxon>Dikarya</taxon>
        <taxon>Basidiomycota</taxon>
        <taxon>Agaricomycotina</taxon>
        <taxon>Agaricomycetes</taxon>
        <taxon>Agaricomycetidae</taxon>
        <taxon>Atheliales</taxon>
        <taxon>Atheliaceae</taxon>
        <taxon>Piloderma</taxon>
    </lineage>
</organism>
<accession>A0A0C3F5M1</accession>
<dbReference type="InterPro" id="IPR008914">
    <property type="entry name" value="PEBP"/>
</dbReference>
<dbReference type="InterPro" id="IPR036610">
    <property type="entry name" value="PEBP-like_sf"/>
</dbReference>
<proteinExistence type="predicted"/>
<reference evidence="2" key="2">
    <citation type="submission" date="2015-01" db="EMBL/GenBank/DDBJ databases">
        <title>Evolutionary Origins and Diversification of the Mycorrhizal Mutualists.</title>
        <authorList>
            <consortium name="DOE Joint Genome Institute"/>
            <consortium name="Mycorrhizal Genomics Consortium"/>
            <person name="Kohler A."/>
            <person name="Kuo A."/>
            <person name="Nagy L.G."/>
            <person name="Floudas D."/>
            <person name="Copeland A."/>
            <person name="Barry K.W."/>
            <person name="Cichocki N."/>
            <person name="Veneault-Fourrey C."/>
            <person name="LaButti K."/>
            <person name="Lindquist E.A."/>
            <person name="Lipzen A."/>
            <person name="Lundell T."/>
            <person name="Morin E."/>
            <person name="Murat C."/>
            <person name="Riley R."/>
            <person name="Ohm R."/>
            <person name="Sun H."/>
            <person name="Tunlid A."/>
            <person name="Henrissat B."/>
            <person name="Grigoriev I.V."/>
            <person name="Hibbett D.S."/>
            <person name="Martin F."/>
        </authorList>
    </citation>
    <scope>NUCLEOTIDE SEQUENCE [LARGE SCALE GENOMIC DNA]</scope>
    <source>
        <strain evidence="2">F 1598</strain>
    </source>
</reference>
<dbReference type="Gene3D" id="3.90.280.10">
    <property type="entry name" value="PEBP-like"/>
    <property type="match status" value="1"/>
</dbReference>
<dbReference type="STRING" id="765440.A0A0C3F5M1"/>
<dbReference type="GO" id="GO:0030162">
    <property type="term" value="P:regulation of proteolysis"/>
    <property type="evidence" value="ECO:0007669"/>
    <property type="project" value="TreeGrafter"/>
</dbReference>
<dbReference type="SUPFAM" id="SSF49777">
    <property type="entry name" value="PEBP-like"/>
    <property type="match status" value="1"/>
</dbReference>